<dbReference type="Pfam" id="PF25574">
    <property type="entry name" value="TPR_IMB1"/>
    <property type="match status" value="1"/>
</dbReference>
<evidence type="ECO:0000256" key="8">
    <source>
        <dbReference type="SAM" id="Coils"/>
    </source>
</evidence>
<dbReference type="InterPro" id="IPR057672">
    <property type="entry name" value="TPR_IPO4/5"/>
</dbReference>
<feature type="compositionally biased region" description="Acidic residues" evidence="9">
    <location>
        <begin position="314"/>
        <end position="333"/>
    </location>
</feature>
<dbReference type="Gene3D" id="1.25.10.10">
    <property type="entry name" value="Leucine-rich Repeat Variant"/>
    <property type="match status" value="1"/>
</dbReference>
<reference evidence="11" key="2">
    <citation type="submission" date="2021-01" db="EMBL/GenBank/DDBJ databases">
        <authorList>
            <person name="Schikora-Tamarit M.A."/>
        </authorList>
    </citation>
    <scope>NUCLEOTIDE SEQUENCE</scope>
    <source>
        <strain evidence="11">NCAIM Y.01608</strain>
    </source>
</reference>
<dbReference type="GO" id="GO:0031267">
    <property type="term" value="F:small GTPase binding"/>
    <property type="evidence" value="ECO:0007669"/>
    <property type="project" value="InterPro"/>
</dbReference>
<dbReference type="Pfam" id="PF03810">
    <property type="entry name" value="IBN_N"/>
    <property type="match status" value="1"/>
</dbReference>
<keyword evidence="6" id="KW-0653">Protein transport</keyword>
<dbReference type="PROSITE" id="PS50166">
    <property type="entry name" value="IMPORTIN_B_NT"/>
    <property type="match status" value="1"/>
</dbReference>
<sequence length="1095" mass="121521">MDTQFLSGLEQTLRNILSPDNNAIKNATQALKTQYYNNHLAFPSLLHLLQNSADDSVKQLAAVEAKKLVPKQWETLDESLKAQIRESLLNFAFAYKSKSIRHSSARIVAAIAEIDIPDHKWPTLLQSLVGGAQDSNVQTREMAVFIIFCILETFPADWFEHSQDFLSLFASTLQDQASLDIQVTSVSALEVISAYIEEDEALLTKLAPSFRSLLPSMVHLLKSSLSFSDTERTKELFTAFNSFVLLDIKLLGDSFVDIINLMIETSMNKDLDEEIRCFALRTLTQCIAYRKSKISQAKLGGQMATCALRVASEEDDEAEEELEKEDEENENEEASPHTLALRLLNELAINLPSSQIIQPILGLAPQLLSSSNQYERRAALLSIGVTVEGAPDYISTQLPKIIQLVIAGLHDGSIIVKAAALRTLAQLNEELKDTVAEYHELLLSPIISIIDSTNKIMVYKYATCALDTLIEYMSNESIKQYMEPLMNKLFQMLDGAQSSSLKSSIVSAIGSVAYAAGKAFTPYFDPSIKFLEKFIANMDHIDGMTEDDIELRAQTFENISSMARAVGSEAFAPYAQPLIDASYSAIHSANGRLRESGFAFISNMARVYGEQFTPFLDRIVPEIFNCLQQDEFDFNFGPEDEISDEADLAEKLNVHTGITVEKEVALVALSSLAVGTKAGFTSFVDQTVKILSEQIDESYAVREASLSTLWKVTYCMYEAHGKNEKVLELIRNVRSITISILPEEFDVHMVMTCIDCLYEYIKSKALGKLAIMEGTDSSQLESLCTQLMLILKNEHLCLTQDDEDVPSDEVDTTETDAMIYDSALEVLVSLADAFGGDFVRIFSSFKDVILSQVKCKNKNKRVSTVGCLAEICNGLKSENPYTTELLEVFIDRLANDKSSEVRGSAAYGVGVLIEHATVDVTPAYPATLNSLSKLLSKAGKEASKTDDDDVETKETINRTIANACGCVSRMALKHPQAVPLNVIVPSLLSHLPLETGLEENKPIFELILKLYQEGNEVIVNATAQIVDIFEQVFLRELEKQKLISESTLGREENIERLNQFDSEETQHKVVAFLKYLESKFAGVVSSKEVLKNVIA</sequence>
<evidence type="ECO:0000256" key="3">
    <source>
        <dbReference type="ARBA" id="ARBA00022448"/>
    </source>
</evidence>
<keyword evidence="7" id="KW-0539">Nucleus</keyword>
<keyword evidence="3" id="KW-0813">Transport</keyword>
<reference evidence="11" key="1">
    <citation type="journal article" date="2021" name="Open Biol.">
        <title>Shared evolutionary footprints suggest mitochondrial oxidative damage underlies multiple complex I losses in fungi.</title>
        <authorList>
            <person name="Schikora-Tamarit M.A."/>
            <person name="Marcet-Houben M."/>
            <person name="Nosek J."/>
            <person name="Gabaldon T."/>
        </authorList>
    </citation>
    <scope>NUCLEOTIDE SEQUENCE</scope>
    <source>
        <strain evidence="11">NCAIM Y.01608</strain>
    </source>
</reference>
<dbReference type="InterPro" id="IPR001494">
    <property type="entry name" value="Importin-beta_N"/>
</dbReference>
<accession>A0A9P8PRG3</accession>
<comment type="subcellular location">
    <subcellularLocation>
        <location evidence="2">Cytoplasm</location>
    </subcellularLocation>
    <subcellularLocation>
        <location evidence="1">Nucleus</location>
    </subcellularLocation>
</comment>
<dbReference type="GO" id="GO:0005634">
    <property type="term" value="C:nucleus"/>
    <property type="evidence" value="ECO:0007669"/>
    <property type="project" value="UniProtKB-ARBA"/>
</dbReference>
<evidence type="ECO:0000256" key="6">
    <source>
        <dbReference type="ARBA" id="ARBA00022927"/>
    </source>
</evidence>
<dbReference type="InterPro" id="IPR058584">
    <property type="entry name" value="IMB1_TNPO1-like_TPR"/>
</dbReference>
<feature type="coiled-coil region" evidence="8">
    <location>
        <begin position="417"/>
        <end position="444"/>
    </location>
</feature>
<evidence type="ECO:0000313" key="12">
    <source>
        <dbReference type="Proteomes" id="UP000788993"/>
    </source>
</evidence>
<gene>
    <name evidence="11" type="ORF">OGATHE_001391</name>
</gene>
<keyword evidence="8" id="KW-0175">Coiled coil</keyword>
<feature type="domain" description="Importin N-terminal" evidence="10">
    <location>
        <begin position="27"/>
        <end position="94"/>
    </location>
</feature>
<dbReference type="Proteomes" id="UP000788993">
    <property type="component" value="Unassembled WGS sequence"/>
</dbReference>
<comment type="caution">
    <text evidence="11">The sequence shown here is derived from an EMBL/GenBank/DDBJ whole genome shotgun (WGS) entry which is preliminary data.</text>
</comment>
<name>A0A9P8PRG3_9ASCO</name>
<keyword evidence="4" id="KW-0963">Cytoplasm</keyword>
<dbReference type="SUPFAM" id="SSF48371">
    <property type="entry name" value="ARM repeat"/>
    <property type="match status" value="2"/>
</dbReference>
<dbReference type="Pfam" id="PF25780">
    <property type="entry name" value="TPR_IPO5"/>
    <property type="match status" value="1"/>
</dbReference>
<dbReference type="InterPro" id="IPR011989">
    <property type="entry name" value="ARM-like"/>
</dbReference>
<protein>
    <recommendedName>
        <fullName evidence="10">Importin N-terminal domain-containing protein</fullName>
    </recommendedName>
</protein>
<proteinExistence type="predicted"/>
<evidence type="ECO:0000256" key="9">
    <source>
        <dbReference type="SAM" id="MobiDB-lite"/>
    </source>
</evidence>
<dbReference type="GO" id="GO:0005737">
    <property type="term" value="C:cytoplasm"/>
    <property type="evidence" value="ECO:0007669"/>
    <property type="project" value="UniProtKB-SubCell"/>
</dbReference>
<organism evidence="11 12">
    <name type="scientific">Ogataea polymorpha</name>
    <dbReference type="NCBI Taxonomy" id="460523"/>
    <lineage>
        <taxon>Eukaryota</taxon>
        <taxon>Fungi</taxon>
        <taxon>Dikarya</taxon>
        <taxon>Ascomycota</taxon>
        <taxon>Saccharomycotina</taxon>
        <taxon>Pichiomycetes</taxon>
        <taxon>Pichiales</taxon>
        <taxon>Pichiaceae</taxon>
        <taxon>Ogataea</taxon>
    </lineage>
</organism>
<dbReference type="InterPro" id="IPR016024">
    <property type="entry name" value="ARM-type_fold"/>
</dbReference>
<keyword evidence="12" id="KW-1185">Reference proteome</keyword>
<evidence type="ECO:0000313" key="11">
    <source>
        <dbReference type="EMBL" id="KAH3676901.1"/>
    </source>
</evidence>
<dbReference type="EMBL" id="JAEUBD010000146">
    <property type="protein sequence ID" value="KAH3676901.1"/>
    <property type="molecule type" value="Genomic_DNA"/>
</dbReference>
<dbReference type="AlphaFoldDB" id="A0A9P8PRG3"/>
<dbReference type="InterPro" id="IPR040122">
    <property type="entry name" value="Importin_beta"/>
</dbReference>
<evidence type="ECO:0000256" key="4">
    <source>
        <dbReference type="ARBA" id="ARBA00022490"/>
    </source>
</evidence>
<keyword evidence="5" id="KW-0677">Repeat</keyword>
<evidence type="ECO:0000256" key="7">
    <source>
        <dbReference type="ARBA" id="ARBA00023242"/>
    </source>
</evidence>
<dbReference type="GO" id="GO:0006606">
    <property type="term" value="P:protein import into nucleus"/>
    <property type="evidence" value="ECO:0007669"/>
    <property type="project" value="InterPro"/>
</dbReference>
<dbReference type="SMART" id="SM00913">
    <property type="entry name" value="IBN_N"/>
    <property type="match status" value="1"/>
</dbReference>
<evidence type="ECO:0000259" key="10">
    <source>
        <dbReference type="PROSITE" id="PS50166"/>
    </source>
</evidence>
<evidence type="ECO:0000256" key="1">
    <source>
        <dbReference type="ARBA" id="ARBA00004123"/>
    </source>
</evidence>
<feature type="region of interest" description="Disordered" evidence="9">
    <location>
        <begin position="314"/>
        <end position="335"/>
    </location>
</feature>
<dbReference type="PANTHER" id="PTHR10527">
    <property type="entry name" value="IMPORTIN BETA"/>
    <property type="match status" value="1"/>
</dbReference>
<evidence type="ECO:0000256" key="5">
    <source>
        <dbReference type="ARBA" id="ARBA00022737"/>
    </source>
</evidence>
<evidence type="ECO:0000256" key="2">
    <source>
        <dbReference type="ARBA" id="ARBA00004496"/>
    </source>
</evidence>